<gene>
    <name evidence="1" type="ORF">TH606_04290</name>
</gene>
<dbReference type="Pfam" id="PF03692">
    <property type="entry name" value="CxxCxxCC"/>
    <property type="match status" value="1"/>
</dbReference>
<evidence type="ECO:0000313" key="1">
    <source>
        <dbReference type="EMBL" id="OAG27961.1"/>
    </source>
</evidence>
<dbReference type="EMBL" id="LSFI01000016">
    <property type="protein sequence ID" value="OAG27961.1"/>
    <property type="molecule type" value="Genomic_DNA"/>
</dbReference>
<dbReference type="InterPro" id="IPR005358">
    <property type="entry name" value="Puta_zinc/iron-chelating_dom"/>
</dbReference>
<proteinExistence type="predicted"/>
<organism evidence="1 2">
    <name type="scientific">Thermodesulfatator autotrophicus</name>
    <dbReference type="NCBI Taxonomy" id="1795632"/>
    <lineage>
        <taxon>Bacteria</taxon>
        <taxon>Pseudomonadati</taxon>
        <taxon>Thermodesulfobacteriota</taxon>
        <taxon>Thermodesulfobacteria</taxon>
        <taxon>Thermodesulfobacteriales</taxon>
        <taxon>Thermodesulfatatoraceae</taxon>
        <taxon>Thermodesulfatator</taxon>
    </lineage>
</organism>
<dbReference type="OrthoDB" id="9779822at2"/>
<name>A0A177E8Z5_9BACT</name>
<evidence type="ECO:0008006" key="3">
    <source>
        <dbReference type="Google" id="ProtNLM"/>
    </source>
</evidence>
<keyword evidence="2" id="KW-1185">Reference proteome</keyword>
<dbReference type="STRING" id="1795632.TH606_04290"/>
<evidence type="ECO:0000313" key="2">
    <source>
        <dbReference type="Proteomes" id="UP000076964"/>
    </source>
</evidence>
<sequence length="263" mass="30011">MIGLMPVKLDEALSEKKALLKALYEVFEEEVKKYSFVCQPGCADCCTVNVLATGVEALLMLDSLDQSEREELYGKLFPFKNKERLRPKVTPNEMASFYMAGKEPPPDEGFVFEPCPFLDEKNLCRFYEVRPLACRTFFSLKLCREAGEAIVPPEFFSLTMVFMQILEEIDIAGLYGNFLDLLLFYLEKEKTAPEDLVIPETLLANREAPDFAIPPQHEEYVRGVLARLYKHPVQDKTFKAVLDEVKTRIKPKEALSFLGDVIS</sequence>
<protein>
    <recommendedName>
        <fullName evidence="3">Fe-S oxidoreductase</fullName>
    </recommendedName>
</protein>
<dbReference type="RefSeq" id="WP_068541592.1">
    <property type="nucleotide sequence ID" value="NZ_LSFI01000016.1"/>
</dbReference>
<dbReference type="Proteomes" id="UP000076964">
    <property type="component" value="Unassembled WGS sequence"/>
</dbReference>
<accession>A0A177E8Z5</accession>
<comment type="caution">
    <text evidence="1">The sequence shown here is derived from an EMBL/GenBank/DDBJ whole genome shotgun (WGS) entry which is preliminary data.</text>
</comment>
<dbReference type="AlphaFoldDB" id="A0A177E8Z5"/>
<reference evidence="1 2" key="1">
    <citation type="submission" date="2016-02" db="EMBL/GenBank/DDBJ databases">
        <title>Draft genome sequence of Thermodesulfatator sp. S606.</title>
        <authorList>
            <person name="Lai Q."/>
            <person name="Cao J."/>
            <person name="Dupont S."/>
            <person name="Shao Z."/>
            <person name="Jebbar M."/>
            <person name="Alain K."/>
        </authorList>
    </citation>
    <scope>NUCLEOTIDE SEQUENCE [LARGE SCALE GENOMIC DNA]</scope>
    <source>
        <strain evidence="1 2">S606</strain>
    </source>
</reference>